<dbReference type="InterPro" id="IPR018200">
    <property type="entry name" value="USP_CS"/>
</dbReference>
<dbReference type="PANTHER" id="PTHR43982:SF1">
    <property type="entry name" value="UBIQUITIN CARBOXYL-TERMINAL HYDROLASE 14"/>
    <property type="match status" value="1"/>
</dbReference>
<feature type="region of interest" description="Disordered" evidence="8">
    <location>
        <begin position="376"/>
        <end position="395"/>
    </location>
</feature>
<dbReference type="GO" id="GO:0016579">
    <property type="term" value="P:protein deubiquitination"/>
    <property type="evidence" value="ECO:0007669"/>
    <property type="project" value="InterPro"/>
</dbReference>
<dbReference type="PROSITE" id="PS50235">
    <property type="entry name" value="USP_3"/>
    <property type="match status" value="1"/>
</dbReference>
<sequence length="493" mass="56250">MPVYKVKVKWGKEVYDAIDLDTDLETAVFKAQVFALTSVPIERQKLMFKGKVISGASWDAYQIKDGITLLMMGTADKIPEEPIEKPKFIEDMSENELTTALDLPSGLTNLGNTCYLNATVQCLKTIPELKEAITKFVNSHDSGSFAPNVTASLRDLFGTMESRSVVAPMVFLTVFHMAFPRFAEKSPDGNLIQHDAAECWTSLMRSLQQDLKTSDKQGTGDNITEARASKNQNFIEQYFEGNFAVTMKNTESEIEEETKTVEKFLHLSCFISNHEVKYLQSGLKYSILEETLTKFSPTLQRDCLFTKKSLLARLPAYLTIQIMRFEYKGREAKILKEIKFGLTLDVFEMCTPELQEKLLPMRNKFKAQEDKLLAESQNADRKKDDKKGDKKDEKPKYQYPYYFKDDIGSNNSGYYELQAVLTHKGRNIASGHYLAWIKRNKDEWFQCDDDNVTQVTTDDILRLSGGGDWHCAYLLLYGPRVLEVDDKPDNPDI</sequence>
<dbReference type="AlphaFoldDB" id="T1JTK6"/>
<dbReference type="Pfam" id="PF00443">
    <property type="entry name" value="UCH"/>
    <property type="match status" value="1"/>
</dbReference>
<dbReference type="InterPro" id="IPR044635">
    <property type="entry name" value="UBP14-like"/>
</dbReference>
<evidence type="ECO:0000256" key="4">
    <source>
        <dbReference type="ARBA" id="ARBA00022786"/>
    </source>
</evidence>
<keyword evidence="3 7" id="KW-0645">Protease</keyword>
<gene>
    <name evidence="11" type="primary">107362676</name>
</gene>
<dbReference type="GO" id="GO:0070628">
    <property type="term" value="F:proteasome binding"/>
    <property type="evidence" value="ECO:0007669"/>
    <property type="project" value="TreeGrafter"/>
</dbReference>
<dbReference type="Proteomes" id="UP000015104">
    <property type="component" value="Unassembled WGS sequence"/>
</dbReference>
<dbReference type="InterPro" id="IPR000626">
    <property type="entry name" value="Ubiquitin-like_dom"/>
</dbReference>
<dbReference type="PROSITE" id="PS50053">
    <property type="entry name" value="UBIQUITIN_2"/>
    <property type="match status" value="1"/>
</dbReference>
<keyword evidence="4 7" id="KW-0833">Ubl conjugation pathway</keyword>
<dbReference type="PANTHER" id="PTHR43982">
    <property type="entry name" value="UBIQUITIN CARBOXYL-TERMINAL HYDROLASE"/>
    <property type="match status" value="1"/>
</dbReference>
<evidence type="ECO:0000256" key="2">
    <source>
        <dbReference type="ARBA" id="ARBA00008739"/>
    </source>
</evidence>
<dbReference type="InterPro" id="IPR038765">
    <property type="entry name" value="Papain-like_cys_pep_sf"/>
</dbReference>
<accession>T1JTK6</accession>
<feature type="domain" description="USP" evidence="10">
    <location>
        <begin position="105"/>
        <end position="480"/>
    </location>
</feature>
<dbReference type="EMBL" id="CAEY01000481">
    <property type="status" value="NOT_ANNOTATED_CDS"/>
    <property type="molecule type" value="Genomic_DNA"/>
</dbReference>
<keyword evidence="12" id="KW-1185">Reference proteome</keyword>
<evidence type="ECO:0000259" key="10">
    <source>
        <dbReference type="PROSITE" id="PS50235"/>
    </source>
</evidence>
<evidence type="ECO:0000256" key="3">
    <source>
        <dbReference type="ARBA" id="ARBA00022670"/>
    </source>
</evidence>
<evidence type="ECO:0000259" key="9">
    <source>
        <dbReference type="PROSITE" id="PS50053"/>
    </source>
</evidence>
<dbReference type="EnsemblMetazoa" id="tetur01g14480.1">
    <property type="protein sequence ID" value="tetur01g14480.1"/>
    <property type="gene ID" value="tetur01g14480"/>
</dbReference>
<dbReference type="eggNOG" id="KOG1872">
    <property type="taxonomic scope" value="Eukaryota"/>
</dbReference>
<dbReference type="Gene3D" id="3.90.70.10">
    <property type="entry name" value="Cysteine proteinases"/>
    <property type="match status" value="1"/>
</dbReference>
<dbReference type="OrthoDB" id="333239at2759"/>
<dbReference type="InterPro" id="IPR028889">
    <property type="entry name" value="USP"/>
</dbReference>
<protein>
    <recommendedName>
        <fullName evidence="7">Ubiquitin carboxyl-terminal hydrolase</fullName>
        <ecNumber evidence="7">3.4.19.12</ecNumber>
    </recommendedName>
</protein>
<organism evidence="11 12">
    <name type="scientific">Tetranychus urticae</name>
    <name type="common">Two-spotted spider mite</name>
    <dbReference type="NCBI Taxonomy" id="32264"/>
    <lineage>
        <taxon>Eukaryota</taxon>
        <taxon>Metazoa</taxon>
        <taxon>Ecdysozoa</taxon>
        <taxon>Arthropoda</taxon>
        <taxon>Chelicerata</taxon>
        <taxon>Arachnida</taxon>
        <taxon>Acari</taxon>
        <taxon>Acariformes</taxon>
        <taxon>Trombidiformes</taxon>
        <taxon>Prostigmata</taxon>
        <taxon>Eleutherengona</taxon>
        <taxon>Raphignathae</taxon>
        <taxon>Tetranychoidea</taxon>
        <taxon>Tetranychidae</taxon>
        <taxon>Tetranychus</taxon>
    </lineage>
</organism>
<dbReference type="Pfam" id="PF00240">
    <property type="entry name" value="ubiquitin"/>
    <property type="match status" value="1"/>
</dbReference>
<evidence type="ECO:0000256" key="1">
    <source>
        <dbReference type="ARBA" id="ARBA00000707"/>
    </source>
</evidence>
<dbReference type="CDD" id="cd02657">
    <property type="entry name" value="Peptidase_C19A"/>
    <property type="match status" value="1"/>
</dbReference>
<evidence type="ECO:0000256" key="8">
    <source>
        <dbReference type="SAM" id="MobiDB-lite"/>
    </source>
</evidence>
<dbReference type="GO" id="GO:0043161">
    <property type="term" value="P:proteasome-mediated ubiquitin-dependent protein catabolic process"/>
    <property type="evidence" value="ECO:0007669"/>
    <property type="project" value="InterPro"/>
</dbReference>
<proteinExistence type="inferred from homology"/>
<dbReference type="Gene3D" id="3.10.20.90">
    <property type="entry name" value="Phosphatidylinositol 3-kinase Catalytic Subunit, Chain A, domain 1"/>
    <property type="match status" value="1"/>
</dbReference>
<keyword evidence="6 7" id="KW-0788">Thiol protease</keyword>
<dbReference type="SUPFAM" id="SSF54001">
    <property type="entry name" value="Cysteine proteinases"/>
    <property type="match status" value="1"/>
</dbReference>
<reference evidence="11" key="2">
    <citation type="submission" date="2015-06" db="UniProtKB">
        <authorList>
            <consortium name="EnsemblMetazoa"/>
        </authorList>
    </citation>
    <scope>IDENTIFICATION</scope>
</reference>
<reference evidence="12" key="1">
    <citation type="submission" date="2011-08" db="EMBL/GenBank/DDBJ databases">
        <authorList>
            <person name="Rombauts S."/>
        </authorList>
    </citation>
    <scope>NUCLEOTIDE SEQUENCE</scope>
    <source>
        <strain evidence="12">London</strain>
    </source>
</reference>
<dbReference type="EC" id="3.4.19.12" evidence="7"/>
<dbReference type="SMART" id="SM00213">
    <property type="entry name" value="UBQ"/>
    <property type="match status" value="1"/>
</dbReference>
<dbReference type="GO" id="GO:0061136">
    <property type="term" value="P:regulation of proteasomal protein catabolic process"/>
    <property type="evidence" value="ECO:0007669"/>
    <property type="project" value="TreeGrafter"/>
</dbReference>
<dbReference type="InterPro" id="IPR029071">
    <property type="entry name" value="Ubiquitin-like_domsf"/>
</dbReference>
<dbReference type="CDD" id="cd16104">
    <property type="entry name" value="Ubl_USP14_like"/>
    <property type="match status" value="1"/>
</dbReference>
<keyword evidence="5 7" id="KW-0378">Hydrolase</keyword>
<name>T1JTK6_TETUR</name>
<dbReference type="HOGENOM" id="CLU_017549_2_1_1"/>
<dbReference type="STRING" id="32264.T1JTK6"/>
<feature type="domain" description="Ubiquitin-like" evidence="9">
    <location>
        <begin position="4"/>
        <end position="72"/>
    </location>
</feature>
<dbReference type="PROSITE" id="PS00972">
    <property type="entry name" value="USP_1"/>
    <property type="match status" value="1"/>
</dbReference>
<comment type="similarity">
    <text evidence="2">Belongs to the peptidase C19 family. USP14/UBP6 subfamily.</text>
</comment>
<dbReference type="PROSITE" id="PS00973">
    <property type="entry name" value="USP_2"/>
    <property type="match status" value="1"/>
</dbReference>
<evidence type="ECO:0000313" key="12">
    <source>
        <dbReference type="Proteomes" id="UP000015104"/>
    </source>
</evidence>
<dbReference type="InterPro" id="IPR001394">
    <property type="entry name" value="Peptidase_C19_UCH"/>
</dbReference>
<evidence type="ECO:0000313" key="11">
    <source>
        <dbReference type="EnsemblMetazoa" id="tetur01g14480.1"/>
    </source>
</evidence>
<dbReference type="GO" id="GO:0004843">
    <property type="term" value="F:cysteine-type deubiquitinase activity"/>
    <property type="evidence" value="ECO:0007669"/>
    <property type="project" value="UniProtKB-UniRule"/>
</dbReference>
<evidence type="ECO:0000256" key="7">
    <source>
        <dbReference type="RuleBase" id="RU366025"/>
    </source>
</evidence>
<evidence type="ECO:0000256" key="5">
    <source>
        <dbReference type="ARBA" id="ARBA00022801"/>
    </source>
</evidence>
<comment type="catalytic activity">
    <reaction evidence="1 7">
        <text>Thiol-dependent hydrolysis of ester, thioester, amide, peptide and isopeptide bonds formed by the C-terminal Gly of ubiquitin (a 76-residue protein attached to proteins as an intracellular targeting signal).</text>
        <dbReference type="EC" id="3.4.19.12"/>
    </reaction>
</comment>
<dbReference type="KEGG" id="tut:107362676"/>
<dbReference type="FunFam" id="3.90.70.10:FF:000032">
    <property type="entry name" value="Ubiquitin carboxyl-terminal hydrolase 14"/>
    <property type="match status" value="1"/>
</dbReference>
<dbReference type="SUPFAM" id="SSF54236">
    <property type="entry name" value="Ubiquitin-like"/>
    <property type="match status" value="1"/>
</dbReference>
<dbReference type="OMA" id="FKSDAEY"/>
<evidence type="ECO:0000256" key="6">
    <source>
        <dbReference type="ARBA" id="ARBA00022807"/>
    </source>
</evidence>